<feature type="region of interest" description="Disordered" evidence="1">
    <location>
        <begin position="1"/>
        <end position="23"/>
    </location>
</feature>
<dbReference type="Proteomes" id="UP000009319">
    <property type="component" value="Unassembled WGS sequence"/>
</dbReference>
<dbReference type="EMBL" id="CANI01000021">
    <property type="protein sequence ID" value="CCM76127.1"/>
    <property type="molecule type" value="Genomic_DNA"/>
</dbReference>
<dbReference type="AlphaFoldDB" id="K0PXP9"/>
<evidence type="ECO:0000313" key="3">
    <source>
        <dbReference type="Proteomes" id="UP000009319"/>
    </source>
</evidence>
<comment type="caution">
    <text evidence="2">The sequence shown here is derived from an EMBL/GenBank/DDBJ whole genome shotgun (WGS) entry which is preliminary data.</text>
</comment>
<keyword evidence="3" id="KW-1185">Reference proteome</keyword>
<sequence length="57" mass="6335">MHTSVASSIGASFNEQSSKTKAPPGTFLDNVLQDFLFQLKLTVTFFASAKWLVQRRS</sequence>
<dbReference type="STRING" id="1211777.BN77_3320"/>
<evidence type="ECO:0000313" key="2">
    <source>
        <dbReference type="EMBL" id="CCM76127.1"/>
    </source>
</evidence>
<gene>
    <name evidence="2" type="ORF">BN77_3320</name>
</gene>
<protein>
    <submittedName>
        <fullName evidence="2">Uncharacterized protein</fullName>
    </submittedName>
</protein>
<accession>K0PXP9</accession>
<proteinExistence type="predicted"/>
<reference evidence="2 3" key="1">
    <citation type="journal article" date="2013" name="Genome Announc.">
        <title>Draft Genome Sequence of Rhizobium mesoamericanum STM3625, a Nitrogen-Fixing Symbiont of Mimosa pudica Isolated in French Guiana (South America).</title>
        <authorList>
            <person name="Moulin L."/>
            <person name="Mornico D."/>
            <person name="Melkonian R."/>
            <person name="Klonowska A."/>
        </authorList>
    </citation>
    <scope>NUCLEOTIDE SEQUENCE [LARGE SCALE GENOMIC DNA]</scope>
    <source>
        <strain evidence="2 3">STM3625</strain>
    </source>
</reference>
<dbReference type="HOGENOM" id="CLU_2993622_0_0_5"/>
<organism evidence="2 3">
    <name type="scientific">Rhizobium mesoamericanum STM3625</name>
    <dbReference type="NCBI Taxonomy" id="1211777"/>
    <lineage>
        <taxon>Bacteria</taxon>
        <taxon>Pseudomonadati</taxon>
        <taxon>Pseudomonadota</taxon>
        <taxon>Alphaproteobacteria</taxon>
        <taxon>Hyphomicrobiales</taxon>
        <taxon>Rhizobiaceae</taxon>
        <taxon>Rhizobium/Agrobacterium group</taxon>
        <taxon>Rhizobium</taxon>
    </lineage>
</organism>
<name>K0PXP9_9HYPH</name>
<evidence type="ECO:0000256" key="1">
    <source>
        <dbReference type="SAM" id="MobiDB-lite"/>
    </source>
</evidence>
<feature type="compositionally biased region" description="Polar residues" evidence="1">
    <location>
        <begin position="1"/>
        <end position="20"/>
    </location>
</feature>